<keyword evidence="1" id="KW-0812">Transmembrane</keyword>
<feature type="transmembrane region" description="Helical" evidence="1">
    <location>
        <begin position="125"/>
        <end position="148"/>
    </location>
</feature>
<gene>
    <name evidence="2" type="ORF">HYS17_04980</name>
</gene>
<keyword evidence="1" id="KW-0472">Membrane</keyword>
<feature type="transmembrane region" description="Helical" evidence="1">
    <location>
        <begin position="29"/>
        <end position="56"/>
    </location>
</feature>
<dbReference type="AlphaFoldDB" id="A0A7T5R464"/>
<dbReference type="Proteomes" id="UP000595362">
    <property type="component" value="Chromosome"/>
</dbReference>
<sequence>MSMKPEELAYQTATTLGEAAGSAFKKRAILSLAVVGMSLGMVYLLPQGLLAGLALMTTYNLWDLKKGRDESKILRDGFNIAAQGLSGHDSVYQLEPLKKVCDKIKDFNKDDLNIVAHFNRDKFSVIFLGMMSVMAPLLAPMALTIMVAQGDRHTLRAIKTAAEESKINLEKKYPTQFPPTPES</sequence>
<evidence type="ECO:0000256" key="1">
    <source>
        <dbReference type="SAM" id="Phobius"/>
    </source>
</evidence>
<accession>A0A7T5R464</accession>
<evidence type="ECO:0000313" key="2">
    <source>
        <dbReference type="EMBL" id="QQG37119.1"/>
    </source>
</evidence>
<organism evidence="2 3">
    <name type="scientific">Micavibrio aeruginosavorus</name>
    <dbReference type="NCBI Taxonomy" id="349221"/>
    <lineage>
        <taxon>Bacteria</taxon>
        <taxon>Pseudomonadati</taxon>
        <taxon>Bdellovibrionota</taxon>
        <taxon>Bdellovibrionia</taxon>
        <taxon>Bdellovibrionales</taxon>
        <taxon>Pseudobdellovibrionaceae</taxon>
        <taxon>Micavibrio</taxon>
    </lineage>
</organism>
<proteinExistence type="predicted"/>
<keyword evidence="1" id="KW-1133">Transmembrane helix</keyword>
<dbReference type="EMBL" id="CP066681">
    <property type="protein sequence ID" value="QQG37119.1"/>
    <property type="molecule type" value="Genomic_DNA"/>
</dbReference>
<reference evidence="2 3" key="1">
    <citation type="submission" date="2020-07" db="EMBL/GenBank/DDBJ databases">
        <title>Huge and variable diversity of episymbiotic CPR bacteria and DPANN archaea in groundwater ecosystems.</title>
        <authorList>
            <person name="He C.Y."/>
            <person name="Keren R."/>
            <person name="Whittaker M."/>
            <person name="Farag I.F."/>
            <person name="Doudna J."/>
            <person name="Cate J.H.D."/>
            <person name="Banfield J.F."/>
        </authorList>
    </citation>
    <scope>NUCLEOTIDE SEQUENCE [LARGE SCALE GENOMIC DNA]</scope>
    <source>
        <strain evidence="2">NC_groundwater_70_Ag_B-0.1um_54_66</strain>
    </source>
</reference>
<protein>
    <submittedName>
        <fullName evidence="2">Uncharacterized protein</fullName>
    </submittedName>
</protein>
<evidence type="ECO:0000313" key="3">
    <source>
        <dbReference type="Proteomes" id="UP000595362"/>
    </source>
</evidence>
<name>A0A7T5R464_9BACT</name>